<proteinExistence type="predicted"/>
<organism evidence="1">
    <name type="scientific">Oikopleura dioica</name>
    <name type="common">Tunicate</name>
    <dbReference type="NCBI Taxonomy" id="34765"/>
    <lineage>
        <taxon>Eukaryota</taxon>
        <taxon>Metazoa</taxon>
        <taxon>Chordata</taxon>
        <taxon>Tunicata</taxon>
        <taxon>Appendicularia</taxon>
        <taxon>Copelata</taxon>
        <taxon>Oikopleuridae</taxon>
        <taxon>Oikopleura</taxon>
    </lineage>
</organism>
<feature type="non-terminal residue" evidence="1">
    <location>
        <position position="1"/>
    </location>
</feature>
<protein>
    <submittedName>
        <fullName evidence="1">Uncharacterized protein</fullName>
    </submittedName>
</protein>
<gene>
    <name evidence="1" type="ORF">GSOID_T00023201001</name>
</gene>
<sequence length="15" mass="1944">LTRNRIEKLKMREEK</sequence>
<accession>E4Z0B7</accession>
<reference evidence="1" key="1">
    <citation type="journal article" date="2010" name="Science">
        <title>Plasticity of animal genome architecture unmasked by rapid evolution of a pelagic tunicate.</title>
        <authorList>
            <person name="Denoeud F."/>
            <person name="Henriet S."/>
            <person name="Mungpakdee S."/>
            <person name="Aury J.M."/>
            <person name="Da Silva C."/>
            <person name="Brinkmann H."/>
            <person name="Mikhaleva J."/>
            <person name="Olsen L.C."/>
            <person name="Jubin C."/>
            <person name="Canestro C."/>
            <person name="Bouquet J.M."/>
            <person name="Danks G."/>
            <person name="Poulain J."/>
            <person name="Campsteijn C."/>
            <person name="Adamski M."/>
            <person name="Cross I."/>
            <person name="Yadetie F."/>
            <person name="Muffato M."/>
            <person name="Louis A."/>
            <person name="Butcher S."/>
            <person name="Tsagkogeorga G."/>
            <person name="Konrad A."/>
            <person name="Singh S."/>
            <person name="Jensen M.F."/>
            <person name="Cong E.H."/>
            <person name="Eikeseth-Otteraa H."/>
            <person name="Noel B."/>
            <person name="Anthouard V."/>
            <person name="Porcel B.M."/>
            <person name="Kachouri-Lafond R."/>
            <person name="Nishino A."/>
            <person name="Ugolini M."/>
            <person name="Chourrout P."/>
            <person name="Nishida H."/>
            <person name="Aasland R."/>
            <person name="Huzurbazar S."/>
            <person name="Westhof E."/>
            <person name="Delsuc F."/>
            <person name="Lehrach H."/>
            <person name="Reinhardt R."/>
            <person name="Weissenbach J."/>
            <person name="Roy S.W."/>
            <person name="Artiguenave F."/>
            <person name="Postlethwait J.H."/>
            <person name="Manak J.R."/>
            <person name="Thompson E.M."/>
            <person name="Jaillon O."/>
            <person name="Du Pasquier L."/>
            <person name="Boudinot P."/>
            <person name="Liberles D.A."/>
            <person name="Volff J.N."/>
            <person name="Philippe H."/>
            <person name="Lenhard B."/>
            <person name="Roest Crollius H."/>
            <person name="Wincker P."/>
            <person name="Chourrout D."/>
        </authorList>
    </citation>
    <scope>NUCLEOTIDE SEQUENCE [LARGE SCALE GENOMIC DNA]</scope>
</reference>
<dbReference type="EMBL" id="FN656290">
    <property type="protein sequence ID" value="CBY41145.1"/>
    <property type="molecule type" value="Genomic_DNA"/>
</dbReference>
<dbReference type="Proteomes" id="UP000011014">
    <property type="component" value="Unassembled WGS sequence"/>
</dbReference>
<evidence type="ECO:0000313" key="1">
    <source>
        <dbReference type="EMBL" id="CBY41145.1"/>
    </source>
</evidence>
<name>E4Z0B7_OIKDI</name>